<dbReference type="PANTHER" id="PTHR12900:SF0">
    <property type="entry name" value="CHECKPOINT PROTEIN"/>
    <property type="match status" value="1"/>
</dbReference>
<accession>A0A061RQ64</accession>
<evidence type="ECO:0000256" key="3">
    <source>
        <dbReference type="ARBA" id="ARBA00023242"/>
    </source>
</evidence>
<dbReference type="GO" id="GO:0033314">
    <property type="term" value="P:mitotic DNA replication checkpoint signaling"/>
    <property type="evidence" value="ECO:0007669"/>
    <property type="project" value="TreeGrafter"/>
</dbReference>
<dbReference type="Gene3D" id="3.70.10.10">
    <property type="match status" value="1"/>
</dbReference>
<dbReference type="InterPro" id="IPR007150">
    <property type="entry name" value="HUS1/Mec3"/>
</dbReference>
<evidence type="ECO:0000256" key="4">
    <source>
        <dbReference type="PIRNR" id="PIRNR011312"/>
    </source>
</evidence>
<dbReference type="GO" id="GO:0006289">
    <property type="term" value="P:nucleotide-excision repair"/>
    <property type="evidence" value="ECO:0007669"/>
    <property type="project" value="TreeGrafter"/>
</dbReference>
<dbReference type="PIRSF" id="PIRSF011312">
    <property type="entry name" value="Cell_cycle_HUS1"/>
    <property type="match status" value="1"/>
</dbReference>
<dbReference type="PANTHER" id="PTHR12900">
    <property type="entry name" value="MITOTIC AND DNA DAMAGE CHECKPOINT PROTEIN HUS1"/>
    <property type="match status" value="1"/>
</dbReference>
<dbReference type="GO" id="GO:0000723">
    <property type="term" value="P:telomere maintenance"/>
    <property type="evidence" value="ECO:0007669"/>
    <property type="project" value="TreeGrafter"/>
</dbReference>
<dbReference type="GO" id="GO:0005730">
    <property type="term" value="C:nucleolus"/>
    <property type="evidence" value="ECO:0007669"/>
    <property type="project" value="InterPro"/>
</dbReference>
<dbReference type="AlphaFoldDB" id="A0A061RQ64"/>
<dbReference type="Pfam" id="PF04005">
    <property type="entry name" value="Hus1"/>
    <property type="match status" value="1"/>
</dbReference>
<organism evidence="5">
    <name type="scientific">Tetraselmis sp. GSL018</name>
    <dbReference type="NCBI Taxonomy" id="582737"/>
    <lineage>
        <taxon>Eukaryota</taxon>
        <taxon>Viridiplantae</taxon>
        <taxon>Chlorophyta</taxon>
        <taxon>core chlorophytes</taxon>
        <taxon>Chlorodendrophyceae</taxon>
        <taxon>Chlorodendrales</taxon>
        <taxon>Chlorodendraceae</taxon>
        <taxon>Tetraselmis</taxon>
    </lineage>
</organism>
<evidence type="ECO:0000256" key="2">
    <source>
        <dbReference type="ARBA" id="ARBA00005563"/>
    </source>
</evidence>
<keyword evidence="3" id="KW-0539">Nucleus</keyword>
<sequence>MKFKAAFSVRGLKILEKGFIPTLEKFGKTCQVLLGPEDIHFIQTGINTDGVHITARIAQDILFHEDSYLIKSRCNDMIAFNFEVSNLLRVLRGAAVNGADLLELKLAVKTFPMSGNSGSSSLPFLTFTSRGESVSIVNDMPISQPYKADEIEQLVQGLDSETLCPFYVDIQPEVPRLQSVLDKMKGLGDSVLLAVSKGGDLHIQVQHEQAELGVELRGLAVLPADQASRGWRPSGASADERLREILSAEEGAASVEVQLKHVAKSLQVSQLTQPHQLLCGFAENNGHVHLMFVYRDPFSNAAYDDRVSLSYKLPVRSEW</sequence>
<evidence type="ECO:0000313" key="5">
    <source>
        <dbReference type="EMBL" id="JAC72666.1"/>
    </source>
</evidence>
<dbReference type="GO" id="GO:0030896">
    <property type="term" value="C:checkpoint clamp complex"/>
    <property type="evidence" value="ECO:0007669"/>
    <property type="project" value="InterPro"/>
</dbReference>
<dbReference type="GO" id="GO:0035861">
    <property type="term" value="C:site of double-strand break"/>
    <property type="evidence" value="ECO:0007669"/>
    <property type="project" value="TreeGrafter"/>
</dbReference>
<name>A0A061RQ64_9CHLO</name>
<proteinExistence type="inferred from homology"/>
<dbReference type="InterPro" id="IPR016580">
    <property type="entry name" value="HUS1"/>
</dbReference>
<dbReference type="GO" id="GO:0044778">
    <property type="term" value="P:meiotic DNA integrity checkpoint signaling"/>
    <property type="evidence" value="ECO:0007669"/>
    <property type="project" value="TreeGrafter"/>
</dbReference>
<reference evidence="5" key="1">
    <citation type="submission" date="2014-05" db="EMBL/GenBank/DDBJ databases">
        <title>The transcriptome of the halophilic microalga Tetraselmis sp. GSL018 isolated from the Great Salt Lake, Utah.</title>
        <authorList>
            <person name="Jinkerson R.E."/>
            <person name="D'Adamo S."/>
            <person name="Posewitz M.C."/>
        </authorList>
    </citation>
    <scope>NUCLEOTIDE SEQUENCE</scope>
    <source>
        <strain evidence="5">GSL018</strain>
    </source>
</reference>
<gene>
    <name evidence="5" type="primary">HUS1</name>
    <name evidence="5" type="ORF">TSPGSL018_30781</name>
</gene>
<evidence type="ECO:0000256" key="1">
    <source>
        <dbReference type="ARBA" id="ARBA00004123"/>
    </source>
</evidence>
<dbReference type="GO" id="GO:0000724">
    <property type="term" value="P:double-strand break repair via homologous recombination"/>
    <property type="evidence" value="ECO:0007669"/>
    <property type="project" value="TreeGrafter"/>
</dbReference>
<comment type="subcellular location">
    <subcellularLocation>
        <location evidence="1">Nucleus</location>
    </subcellularLocation>
</comment>
<dbReference type="EMBL" id="GBEZ01013309">
    <property type="protein sequence ID" value="JAC72666.1"/>
    <property type="molecule type" value="Transcribed_RNA"/>
</dbReference>
<comment type="similarity">
    <text evidence="2 4">Belongs to the HUS1 family.</text>
</comment>
<dbReference type="GO" id="GO:0031573">
    <property type="term" value="P:mitotic intra-S DNA damage checkpoint signaling"/>
    <property type="evidence" value="ECO:0007669"/>
    <property type="project" value="TreeGrafter"/>
</dbReference>
<protein>
    <recommendedName>
        <fullName evidence="4">Checkpoint protein</fullName>
    </recommendedName>
</protein>